<organism evidence="2 3">
    <name type="scientific">Halobellus rubicundus</name>
    <dbReference type="NCBI Taxonomy" id="2996466"/>
    <lineage>
        <taxon>Archaea</taxon>
        <taxon>Methanobacteriati</taxon>
        <taxon>Methanobacteriota</taxon>
        <taxon>Stenosarchaea group</taxon>
        <taxon>Halobacteria</taxon>
        <taxon>Halobacteriales</taxon>
        <taxon>Haloferacaceae</taxon>
        <taxon>Halobellus</taxon>
    </lineage>
</organism>
<keyword evidence="3" id="KW-1185">Reference proteome</keyword>
<evidence type="ECO:0000313" key="2">
    <source>
        <dbReference type="EMBL" id="MFA1612448.1"/>
    </source>
</evidence>
<name>A0ABD5MEY7_9EURY</name>
<accession>A0ABD5MEY7</accession>
<proteinExistence type="predicted"/>
<evidence type="ECO:0000256" key="1">
    <source>
        <dbReference type="SAM" id="Phobius"/>
    </source>
</evidence>
<evidence type="ECO:0000313" key="3">
    <source>
        <dbReference type="Proteomes" id="UP001570511"/>
    </source>
</evidence>
<protein>
    <recommendedName>
        <fullName evidence="4">DUF3784 domain-containing protein</fullName>
    </recommendedName>
</protein>
<dbReference type="AlphaFoldDB" id="A0ABD5MEY7"/>
<dbReference type="Proteomes" id="UP001570511">
    <property type="component" value="Unassembled WGS sequence"/>
</dbReference>
<reference evidence="2 3" key="1">
    <citation type="submission" date="2024-08" db="EMBL/GenBank/DDBJ databases">
        <title>Halobellus sp. MBLA0158 whole genome sequence.</title>
        <authorList>
            <person name="Hwang C.Y."/>
            <person name="Cho E.-S."/>
            <person name="Seo M.-J."/>
        </authorList>
    </citation>
    <scope>NUCLEOTIDE SEQUENCE [LARGE SCALE GENOMIC DNA]</scope>
    <source>
        <strain evidence="2 3">MBLA0158</strain>
    </source>
</reference>
<sequence length="68" mass="6980">MNVGFALTGVVFVLVGIDIGRRPAYHAERFGRYSLVTGGSAGSNRLTRALGAFLAIAGIVLFVGGVAV</sequence>
<evidence type="ECO:0008006" key="4">
    <source>
        <dbReference type="Google" id="ProtNLM"/>
    </source>
</evidence>
<dbReference type="EMBL" id="JBGNYA010000001">
    <property type="protein sequence ID" value="MFA1612448.1"/>
    <property type="molecule type" value="Genomic_DNA"/>
</dbReference>
<feature type="transmembrane region" description="Helical" evidence="1">
    <location>
        <begin position="46"/>
        <end position="67"/>
    </location>
</feature>
<comment type="caution">
    <text evidence="2">The sequence shown here is derived from an EMBL/GenBank/DDBJ whole genome shotgun (WGS) entry which is preliminary data.</text>
</comment>
<gene>
    <name evidence="2" type="ORF">OS889_15740</name>
</gene>
<feature type="transmembrane region" description="Helical" evidence="1">
    <location>
        <begin position="6"/>
        <end position="25"/>
    </location>
</feature>
<keyword evidence="1" id="KW-0812">Transmembrane</keyword>
<keyword evidence="1" id="KW-1133">Transmembrane helix</keyword>
<dbReference type="RefSeq" id="WP_372391449.1">
    <property type="nucleotide sequence ID" value="NZ_JBGNYA010000001.1"/>
</dbReference>
<keyword evidence="1" id="KW-0472">Membrane</keyword>